<accession>A0AAD2CAX8</accession>
<evidence type="ECO:0000256" key="1">
    <source>
        <dbReference type="PROSITE-ProRule" id="PRU00244"/>
    </source>
</evidence>
<dbReference type="GO" id="GO:0016020">
    <property type="term" value="C:membrane"/>
    <property type="evidence" value="ECO:0007669"/>
    <property type="project" value="UniProtKB-UniRule"/>
</dbReference>
<dbReference type="RefSeq" id="WP_206274380.1">
    <property type="nucleotide sequence ID" value="NZ_CAUDKO010000013.1"/>
</dbReference>
<evidence type="ECO:0000313" key="6">
    <source>
        <dbReference type="Proteomes" id="UP001190491"/>
    </source>
</evidence>
<feature type="transmembrane region" description="Helical" evidence="1">
    <location>
        <begin position="225"/>
        <end position="243"/>
    </location>
</feature>
<evidence type="ECO:0000313" key="3">
    <source>
        <dbReference type="EMBL" id="CAJ0892582.1"/>
    </source>
</evidence>
<evidence type="ECO:0000313" key="5">
    <source>
        <dbReference type="Proteomes" id="UP001189792"/>
    </source>
</evidence>
<comment type="caution">
    <text evidence="3">The sequence shown here is derived from an EMBL/GenBank/DDBJ whole genome shotgun (WGS) entry which is preliminary data.</text>
</comment>
<dbReference type="EMBL" id="CAUDKO010000013">
    <property type="protein sequence ID" value="CAJ0892582.1"/>
    <property type="molecule type" value="Genomic_DNA"/>
</dbReference>
<reference evidence="3 5" key="1">
    <citation type="submission" date="2023-07" db="EMBL/GenBank/DDBJ databases">
        <authorList>
            <person name="Peeters C."/>
        </authorList>
    </citation>
    <scope>NUCLEOTIDE SEQUENCE</scope>
    <source>
        <strain evidence="4 5">LMG 32965</strain>
        <strain evidence="3">R-77567</strain>
    </source>
</reference>
<protein>
    <submittedName>
        <fullName evidence="3">Signaling protein</fullName>
    </submittedName>
</protein>
<dbReference type="InterPro" id="IPR005330">
    <property type="entry name" value="MHYT_dom"/>
</dbReference>
<dbReference type="EMBL" id="CAUDLI010000013">
    <property type="protein sequence ID" value="CAJ0902579.1"/>
    <property type="molecule type" value="Genomic_DNA"/>
</dbReference>
<dbReference type="Proteomes" id="UP001189792">
    <property type="component" value="Unassembled WGS sequence"/>
</dbReference>
<dbReference type="Proteomes" id="UP001190491">
    <property type="component" value="Unassembled WGS sequence"/>
</dbReference>
<dbReference type="PANTHER" id="PTHR35152:SF1">
    <property type="entry name" value="DOMAIN SIGNALLING PROTEIN, PUTATIVE (AFU_ORTHOLOGUE AFUA_5G11310)-RELATED"/>
    <property type="match status" value="1"/>
</dbReference>
<dbReference type="Pfam" id="PF03707">
    <property type="entry name" value="MHYT"/>
    <property type="match status" value="3"/>
</dbReference>
<feature type="transmembrane region" description="Helical" evidence="1">
    <location>
        <begin position="88"/>
        <end position="108"/>
    </location>
</feature>
<feature type="transmembrane region" description="Helical" evidence="1">
    <location>
        <begin position="12"/>
        <end position="35"/>
    </location>
</feature>
<feature type="domain" description="MHYT" evidence="2">
    <location>
        <begin position="17"/>
        <end position="207"/>
    </location>
</feature>
<evidence type="ECO:0000259" key="2">
    <source>
        <dbReference type="PROSITE" id="PS50924"/>
    </source>
</evidence>
<feature type="transmembrane region" description="Helical" evidence="1">
    <location>
        <begin position="55"/>
        <end position="76"/>
    </location>
</feature>
<dbReference type="PROSITE" id="PS50924">
    <property type="entry name" value="MHYT"/>
    <property type="match status" value="1"/>
</dbReference>
<gene>
    <name evidence="4" type="ORF">R77564_04758</name>
    <name evidence="3" type="ORF">R77567_04371</name>
</gene>
<proteinExistence type="predicted"/>
<sequence>MFYGFSAVPGAIVPYAYDWLLVGLSYLISVAGAYVGLRWSRRVRNKNGTLDMDRLICASVALGGGAVWSMHFIGMAAYRTPVRIEFDLFMTMVSLLVVMVFAAGGLVIASRTTGHRLRNIAEGGVLTGLGVAVMHYTGMAAVHTNSNFDWDISIIGVSALIAVVVSMVALWLATTVKTRGQQFGAALIMGVAVCGMHYTGMTAGTMICTGQSYSPSLFAIEGSNIGYAVFALAGTILMIILLIEASRSASSASSARATASGTLR</sequence>
<keyword evidence="1" id="KW-0812">Transmembrane</keyword>
<feature type="transmembrane region" description="Helical" evidence="1">
    <location>
        <begin position="154"/>
        <end position="173"/>
    </location>
</feature>
<evidence type="ECO:0000313" key="4">
    <source>
        <dbReference type="EMBL" id="CAJ0902579.1"/>
    </source>
</evidence>
<organism evidence="3 6">
    <name type="scientific">Ralstonia flatus</name>
    <dbReference type="NCBI Taxonomy" id="3058601"/>
    <lineage>
        <taxon>Bacteria</taxon>
        <taxon>Pseudomonadati</taxon>
        <taxon>Pseudomonadota</taxon>
        <taxon>Betaproteobacteria</taxon>
        <taxon>Burkholderiales</taxon>
        <taxon>Burkholderiaceae</taxon>
        <taxon>Ralstonia</taxon>
    </lineage>
</organism>
<keyword evidence="1" id="KW-1133">Transmembrane helix</keyword>
<name>A0AAD2CAX8_9RALS</name>
<feature type="transmembrane region" description="Helical" evidence="1">
    <location>
        <begin position="120"/>
        <end position="142"/>
    </location>
</feature>
<feature type="transmembrane region" description="Helical" evidence="1">
    <location>
        <begin position="185"/>
        <end position="213"/>
    </location>
</feature>
<dbReference type="AlphaFoldDB" id="A0AAD2CAX8"/>
<keyword evidence="5" id="KW-1185">Reference proteome</keyword>
<dbReference type="PANTHER" id="PTHR35152">
    <property type="entry name" value="DOMAIN SIGNALLING PROTEIN, PUTATIVE (AFU_ORTHOLOGUE AFUA_5G11310)-RELATED"/>
    <property type="match status" value="1"/>
</dbReference>
<keyword evidence="1" id="KW-0472">Membrane</keyword>